<evidence type="ECO:0000313" key="5">
    <source>
        <dbReference type="EMBL" id="RDX57052.1"/>
    </source>
</evidence>
<feature type="compositionally biased region" description="Polar residues" evidence="3">
    <location>
        <begin position="711"/>
        <end position="728"/>
    </location>
</feature>
<protein>
    <submittedName>
        <fullName evidence="5">Galactose oxidase</fullName>
    </submittedName>
</protein>
<dbReference type="Pfam" id="PF24681">
    <property type="entry name" value="Kelch_KLHDC2_KLHL20_DRC7"/>
    <property type="match status" value="1"/>
</dbReference>
<feature type="compositionally biased region" description="Basic and acidic residues" evidence="3">
    <location>
        <begin position="997"/>
        <end position="1006"/>
    </location>
</feature>
<dbReference type="OrthoDB" id="432528at2759"/>
<feature type="compositionally biased region" description="Low complexity" evidence="3">
    <location>
        <begin position="905"/>
        <end position="914"/>
    </location>
</feature>
<feature type="region of interest" description="Disordered" evidence="3">
    <location>
        <begin position="362"/>
        <end position="436"/>
    </location>
</feature>
<evidence type="ECO:0000256" key="3">
    <source>
        <dbReference type="SAM" id="MobiDB-lite"/>
    </source>
</evidence>
<sequence length="1006" mass="106068">MHPLLTSLVVLGLVEDFVWAQQYTAVSRWGQAAALVNDVLYIHGGRTDQYNAYGYSSAPVNNDILFLPLNSSFDLSSPPWDYVAGCSNCTTSQGPAVSWHTLTPFNTSELLLFGGDAGPDIAKPEAADSAAILDASDRLKPQWDLETSSWVNEPERRMYHTACESGGQIFIVGGEKTDGSGNAFSDHYVYDPQAHSFTQLPSTNGPPDLLGHACVVLPDRRMLVFGGYSPSENTLLPFSTIWSLDTTQSNYTWLSLDVSDAVLPSPRRGFVAVALDDGKVLIQGGADADMQTIFSDGWVLDTTQSPLVWSSLDALSQVGPRRDHFAVAVGSEVFLGFGYGQFAPANATLLLFDASKGAFSTSYTPPPAVSSPTTTTLPGSAPTSGSPTGTGKGSSGTVTSTGGSSPTGSGTPGDGGNGGNGGGGNGGGDPQEKSAKSHATAVALGVVLGVLGLLAGGGAAFYMSKRHASGSDSFHLLGPSDDDDDSPHLGPIIPVAAAGGAREKGLPVVQNVRQKLVGLVPGRSAPQQPVRRDMLADEDTRVFEPSWFDVRREGSVSSWGTAGRGIRPALADAVQDSLTSLRNVGGAMLAYATSGRRKEASGTSSATYWDKEASYDSDKAGLVALPSLASRPKGGRQASYTSQWSYYEDPFADYDVESFKMPGEHDGYDSDAVELHGAPALNDPPPKPYMYSRVAPATIDVTRLTPVSEKPSFTTMSDRALSSVSSHGTPPLVPPSSSNPPSSSENSRSSHDVAGSPRRPSSIIDANPPPIMTNMRRSDTWWSKFAKTPLLERARSSNSSRISEPLDFRDPNPPPRLNPIKESSNSLSPQDPPSKRGSRDDPMYASVHHGRSATSLQTSKTADSAEIENMARTMDIVQKASLSSHLSRASTDSGASVEPPPPAAAPLAVFIPAPQHGVSPNTHHVSFVQSPTADTPVSPPSGRRSQGSVAARVEAFEQRRRSPPSPPEAQAAQGRHKKGRNSVYGLAPKPSLFVANPDRRTSSGDS</sequence>
<evidence type="ECO:0000256" key="2">
    <source>
        <dbReference type="ARBA" id="ARBA00022737"/>
    </source>
</evidence>
<dbReference type="Proteomes" id="UP000256964">
    <property type="component" value="Unassembled WGS sequence"/>
</dbReference>
<dbReference type="STRING" id="139420.A0A371DWX3"/>
<feature type="compositionally biased region" description="Polar residues" evidence="3">
    <location>
        <begin position="852"/>
        <end position="862"/>
    </location>
</feature>
<dbReference type="InterPro" id="IPR015915">
    <property type="entry name" value="Kelch-typ_b-propeller"/>
</dbReference>
<organism evidence="5 6">
    <name type="scientific">Lentinus brumalis</name>
    <dbReference type="NCBI Taxonomy" id="2498619"/>
    <lineage>
        <taxon>Eukaryota</taxon>
        <taxon>Fungi</taxon>
        <taxon>Dikarya</taxon>
        <taxon>Basidiomycota</taxon>
        <taxon>Agaricomycotina</taxon>
        <taxon>Agaricomycetes</taxon>
        <taxon>Polyporales</taxon>
        <taxon>Polyporaceae</taxon>
        <taxon>Lentinus</taxon>
    </lineage>
</organism>
<keyword evidence="6" id="KW-1185">Reference proteome</keyword>
<reference evidence="5 6" key="1">
    <citation type="journal article" date="2018" name="Biotechnol. Biofuels">
        <title>Integrative visual omics of the white-rot fungus Polyporus brumalis exposes the biotechnological potential of its oxidative enzymes for delignifying raw plant biomass.</title>
        <authorList>
            <person name="Miyauchi S."/>
            <person name="Rancon A."/>
            <person name="Drula E."/>
            <person name="Hage H."/>
            <person name="Chaduli D."/>
            <person name="Favel A."/>
            <person name="Grisel S."/>
            <person name="Henrissat B."/>
            <person name="Herpoel-Gimbert I."/>
            <person name="Ruiz-Duenas F.J."/>
            <person name="Chevret D."/>
            <person name="Hainaut M."/>
            <person name="Lin J."/>
            <person name="Wang M."/>
            <person name="Pangilinan J."/>
            <person name="Lipzen A."/>
            <person name="Lesage-Meessen L."/>
            <person name="Navarro D."/>
            <person name="Riley R."/>
            <person name="Grigoriev I.V."/>
            <person name="Zhou S."/>
            <person name="Raouche S."/>
            <person name="Rosso M.N."/>
        </authorList>
    </citation>
    <scope>NUCLEOTIDE SEQUENCE [LARGE SCALE GENOMIC DNA]</scope>
    <source>
        <strain evidence="5 6">BRFM 1820</strain>
    </source>
</reference>
<feature type="compositionally biased region" description="Polar residues" evidence="3">
    <location>
        <begin position="918"/>
        <end position="935"/>
    </location>
</feature>
<feature type="chain" id="PRO_5016655924" evidence="4">
    <location>
        <begin position="21"/>
        <end position="1006"/>
    </location>
</feature>
<keyword evidence="1" id="KW-0880">Kelch repeat</keyword>
<dbReference type="SUPFAM" id="SSF50965">
    <property type="entry name" value="Galactose oxidase, central domain"/>
    <property type="match status" value="1"/>
</dbReference>
<feature type="region of interest" description="Disordered" evidence="3">
    <location>
        <begin position="710"/>
        <end position="775"/>
    </location>
</feature>
<feature type="signal peptide" evidence="4">
    <location>
        <begin position="1"/>
        <end position="20"/>
    </location>
</feature>
<dbReference type="PANTHER" id="PTHR46093">
    <property type="entry name" value="ACYL-COA-BINDING DOMAIN-CONTAINING PROTEIN 5"/>
    <property type="match status" value="1"/>
</dbReference>
<feature type="compositionally biased region" description="Gly residues" evidence="3">
    <location>
        <begin position="410"/>
        <end position="429"/>
    </location>
</feature>
<feature type="compositionally biased region" description="Low complexity" evidence="3">
    <location>
        <begin position="370"/>
        <end position="387"/>
    </location>
</feature>
<feature type="compositionally biased region" description="Low complexity" evidence="3">
    <location>
        <begin position="395"/>
        <end position="409"/>
    </location>
</feature>
<dbReference type="InterPro" id="IPR011043">
    <property type="entry name" value="Gal_Oxase/kelch_b-propeller"/>
</dbReference>
<dbReference type="EMBL" id="KZ857379">
    <property type="protein sequence ID" value="RDX57052.1"/>
    <property type="molecule type" value="Genomic_DNA"/>
</dbReference>
<keyword evidence="2" id="KW-0677">Repeat</keyword>
<keyword evidence="4" id="KW-0732">Signal</keyword>
<accession>A0A371DWX3</accession>
<dbReference type="Gene3D" id="2.120.10.80">
    <property type="entry name" value="Kelch-type beta propeller"/>
    <property type="match status" value="2"/>
</dbReference>
<feature type="compositionally biased region" description="Basic and acidic residues" evidence="3">
    <location>
        <begin position="833"/>
        <end position="842"/>
    </location>
</feature>
<dbReference type="PANTHER" id="PTHR46093:SF18">
    <property type="entry name" value="FIBRONECTIN TYPE-III DOMAIN-CONTAINING PROTEIN"/>
    <property type="match status" value="1"/>
</dbReference>
<feature type="compositionally biased region" description="Polar residues" evidence="3">
    <location>
        <begin position="880"/>
        <end position="894"/>
    </location>
</feature>
<feature type="region of interest" description="Disordered" evidence="3">
    <location>
        <begin position="792"/>
        <end position="1006"/>
    </location>
</feature>
<evidence type="ECO:0000256" key="4">
    <source>
        <dbReference type="SAM" id="SignalP"/>
    </source>
</evidence>
<gene>
    <name evidence="5" type="ORF">OH76DRAFT_1451153</name>
</gene>
<evidence type="ECO:0000256" key="1">
    <source>
        <dbReference type="ARBA" id="ARBA00022441"/>
    </source>
</evidence>
<evidence type="ECO:0000313" key="6">
    <source>
        <dbReference type="Proteomes" id="UP000256964"/>
    </source>
</evidence>
<name>A0A371DWX3_9APHY</name>
<dbReference type="AlphaFoldDB" id="A0A371DWX3"/>
<proteinExistence type="predicted"/>